<organism evidence="1 2">
    <name type="scientific">Enterococcus termitis</name>
    <dbReference type="NCBI Taxonomy" id="332950"/>
    <lineage>
        <taxon>Bacteria</taxon>
        <taxon>Bacillati</taxon>
        <taxon>Bacillota</taxon>
        <taxon>Bacilli</taxon>
        <taxon>Lactobacillales</taxon>
        <taxon>Enterococcaceae</taxon>
        <taxon>Enterococcus</taxon>
    </lineage>
</organism>
<reference evidence="2" key="1">
    <citation type="submission" date="2016-09" db="EMBL/GenBank/DDBJ databases">
        <authorList>
            <person name="Gulvik C.A."/>
        </authorList>
    </citation>
    <scope>NUCLEOTIDE SEQUENCE [LARGE SCALE GENOMIC DNA]</scope>
    <source>
        <strain evidence="2">LMG 8895</strain>
    </source>
</reference>
<dbReference type="RefSeq" id="WP_069662701.1">
    <property type="nucleotide sequence ID" value="NZ_JBHUJJ010000001.1"/>
</dbReference>
<proteinExistence type="predicted"/>
<comment type="caution">
    <text evidence="1">The sequence shown here is derived from an EMBL/GenBank/DDBJ whole genome shotgun (WGS) entry which is preliminary data.</text>
</comment>
<dbReference type="InterPro" id="IPR021146">
    <property type="entry name" value="Phage_gp6-like_head-tail"/>
</dbReference>
<name>A0A1E5GZM9_9ENTE</name>
<protein>
    <submittedName>
        <fullName evidence="1">Uncharacterized protein</fullName>
    </submittedName>
</protein>
<dbReference type="AlphaFoldDB" id="A0A1E5GZM9"/>
<gene>
    <name evidence="1" type="ORF">BCR25_16780</name>
</gene>
<dbReference type="EMBL" id="MIJY01000007">
    <property type="protein sequence ID" value="OEG18148.1"/>
    <property type="molecule type" value="Genomic_DNA"/>
</dbReference>
<evidence type="ECO:0000313" key="2">
    <source>
        <dbReference type="Proteomes" id="UP000095094"/>
    </source>
</evidence>
<sequence>MLSQTIPEINYLDVRSELLTLTGVSDTQGADKQLEEAYKLASGYLYSFIAGEEVDSVKFEALARIALIESAVYRFNRLSEEGMQQRSQDGESITWEKDPMDKWVNKIKDVIQGKVQNWCLIMASTRGAGRQRYDLGYRVPLLANGIWYYTNVLGGE</sequence>
<dbReference type="OrthoDB" id="1701341at2"/>
<dbReference type="Pfam" id="PF05135">
    <property type="entry name" value="Phage_connect_1"/>
    <property type="match status" value="1"/>
</dbReference>
<dbReference type="Proteomes" id="UP000095094">
    <property type="component" value="Unassembled WGS sequence"/>
</dbReference>
<keyword evidence="2" id="KW-1185">Reference proteome</keyword>
<evidence type="ECO:0000313" key="1">
    <source>
        <dbReference type="EMBL" id="OEG18148.1"/>
    </source>
</evidence>
<accession>A0A1E5GZM9</accession>